<accession>A0AAW0A631</accession>
<dbReference type="InterPro" id="IPR040521">
    <property type="entry name" value="KDZ"/>
</dbReference>
<dbReference type="EMBL" id="JAWWNJ010000081">
    <property type="protein sequence ID" value="KAK7001735.1"/>
    <property type="molecule type" value="Genomic_DNA"/>
</dbReference>
<evidence type="ECO:0000256" key="2">
    <source>
        <dbReference type="SAM" id="MobiDB-lite"/>
    </source>
</evidence>
<feature type="region of interest" description="Disordered" evidence="2">
    <location>
        <begin position="814"/>
        <end position="851"/>
    </location>
</feature>
<feature type="coiled-coil region" evidence="1">
    <location>
        <begin position="737"/>
        <end position="764"/>
    </location>
</feature>
<proteinExistence type="predicted"/>
<evidence type="ECO:0000313" key="3">
    <source>
        <dbReference type="EMBL" id="KAK7001735.1"/>
    </source>
</evidence>
<protein>
    <submittedName>
        <fullName evidence="3">Uncharacterized protein</fullName>
    </submittedName>
</protein>
<evidence type="ECO:0000313" key="4">
    <source>
        <dbReference type="Proteomes" id="UP001362999"/>
    </source>
</evidence>
<dbReference type="PANTHER" id="PTHR33096">
    <property type="entry name" value="CXC2 DOMAIN-CONTAINING PROTEIN"/>
    <property type="match status" value="1"/>
</dbReference>
<feature type="region of interest" description="Disordered" evidence="2">
    <location>
        <begin position="253"/>
        <end position="276"/>
    </location>
</feature>
<dbReference type="Proteomes" id="UP001362999">
    <property type="component" value="Unassembled WGS sequence"/>
</dbReference>
<dbReference type="PANTHER" id="PTHR33096:SF1">
    <property type="entry name" value="CXC1-LIKE CYSTEINE CLUSTER ASSOCIATED WITH KDZ TRANSPOSASES DOMAIN-CONTAINING PROTEIN"/>
    <property type="match status" value="1"/>
</dbReference>
<sequence length="872" mass="99384">MPKAGAAPKRTRGTNVRMPVQTVNAAGAKVTKMKSMSAKARAALQEVTNQEILDHLHGLPSDKKQTFDRLRELSATAPDSTEEVYTYDDVAQGRAPINLSHEGGEMDNLREVLLISMSETYKTTLAMTADDVLPSTCLISQGLIPSSPTRPQMAFSIRLLEIYRVARLRTPTLTIEPWLKTLADLHGDLFSQAFDVYLEIQRMVDERVKRVLGRGAADWRMKNCCPACTYKLEGEMKLVFQMLLTMDGNDSLKRGVNENGESTRGECERPDPRAEDAGGTYFLRRDEVDKWAKEVLATLVKKPKGSTKEEESECQERWKNMSEELTAKMWGVFDETGVFLALCRHGFVILIADMVKSGELAKYGLAVTNAILEAFGPDLGIGYDIGCGFCITIRNSPLGEKAKALNLKTLVGAFHGHAHNRLCQLKYLATYVNGLGLEDLEGCERFFSKSNSLSRAVRYASVFHRRQSIATYLAHTDTFDTYANLSTFLINNYKQALELLGLEPSLKFAMQQAGIPNKDVFKERLRMEDEYLRKLIKEPEEETDQMEYYRRITVLEEKRWIGLPQFPWDIDSMPSTENEKNQVCARDSPAKPVVRRHAWEGYLRAIRACEELEVKMDIERWWTGQEEYIKAGELVATRDYRLAVNKLEELVVKRLFELTKMNMSGTGYKLRKHIAKALQTRSKTIRRALERYNKAAKALLEWDEVIDYAFLSYFDILRDPEANAIIRPWATPAARQMMDTYFKIERAKEEIERLNVEIRRLVTYIKDEREFLLKKVAELQETDPQLAFFVESACKPLQNNMAVAFTGTLRPGVRMKEESGGQGNEEVQEDSDVEITGKTDEEDEEEMEERVSEVVERIMAFATDKEAVSDDE</sequence>
<keyword evidence="1" id="KW-0175">Coiled coil</keyword>
<evidence type="ECO:0000256" key="1">
    <source>
        <dbReference type="SAM" id="Coils"/>
    </source>
</evidence>
<name>A0AAW0A631_9AGAR</name>
<dbReference type="AlphaFoldDB" id="A0AAW0A631"/>
<dbReference type="Pfam" id="PF18758">
    <property type="entry name" value="KDZ"/>
    <property type="match status" value="1"/>
</dbReference>
<organism evidence="3 4">
    <name type="scientific">Favolaschia claudopus</name>
    <dbReference type="NCBI Taxonomy" id="2862362"/>
    <lineage>
        <taxon>Eukaryota</taxon>
        <taxon>Fungi</taxon>
        <taxon>Dikarya</taxon>
        <taxon>Basidiomycota</taxon>
        <taxon>Agaricomycotina</taxon>
        <taxon>Agaricomycetes</taxon>
        <taxon>Agaricomycetidae</taxon>
        <taxon>Agaricales</taxon>
        <taxon>Marasmiineae</taxon>
        <taxon>Mycenaceae</taxon>
        <taxon>Favolaschia</taxon>
    </lineage>
</organism>
<keyword evidence="4" id="KW-1185">Reference proteome</keyword>
<reference evidence="3 4" key="1">
    <citation type="journal article" date="2024" name="J Genomics">
        <title>Draft genome sequencing and assembly of Favolaschia claudopus CIRM-BRFM 2984 isolated from oak limbs.</title>
        <authorList>
            <person name="Navarro D."/>
            <person name="Drula E."/>
            <person name="Chaduli D."/>
            <person name="Cazenave R."/>
            <person name="Ahrendt S."/>
            <person name="Wang J."/>
            <person name="Lipzen A."/>
            <person name="Daum C."/>
            <person name="Barry K."/>
            <person name="Grigoriev I.V."/>
            <person name="Favel A."/>
            <person name="Rosso M.N."/>
            <person name="Martin F."/>
        </authorList>
    </citation>
    <scope>NUCLEOTIDE SEQUENCE [LARGE SCALE GENOMIC DNA]</scope>
    <source>
        <strain evidence="3 4">CIRM-BRFM 2984</strain>
    </source>
</reference>
<comment type="caution">
    <text evidence="3">The sequence shown here is derived from an EMBL/GenBank/DDBJ whole genome shotgun (WGS) entry which is preliminary data.</text>
</comment>
<gene>
    <name evidence="3" type="ORF">R3P38DRAFT_3326661</name>
</gene>